<accession>A0ABW5VH88</accession>
<dbReference type="PANTHER" id="PTHR37299">
    <property type="entry name" value="TRANSCRIPTIONAL REGULATOR-RELATED"/>
    <property type="match status" value="1"/>
</dbReference>
<feature type="transmembrane region" description="Helical" evidence="1">
    <location>
        <begin position="21"/>
        <end position="39"/>
    </location>
</feature>
<keyword evidence="4" id="KW-1185">Reference proteome</keyword>
<dbReference type="Pfam" id="PF04397">
    <property type="entry name" value="LytTR"/>
    <property type="match status" value="1"/>
</dbReference>
<reference evidence="4" key="1">
    <citation type="journal article" date="2019" name="Int. J. Syst. Evol. Microbiol.">
        <title>The Global Catalogue of Microorganisms (GCM) 10K type strain sequencing project: providing services to taxonomists for standard genome sequencing and annotation.</title>
        <authorList>
            <consortium name="The Broad Institute Genomics Platform"/>
            <consortium name="The Broad Institute Genome Sequencing Center for Infectious Disease"/>
            <person name="Wu L."/>
            <person name="Ma J."/>
        </authorList>
    </citation>
    <scope>NUCLEOTIDE SEQUENCE [LARGE SCALE GENOMIC DNA]</scope>
    <source>
        <strain evidence="4">KCTC 52924</strain>
    </source>
</reference>
<comment type="caution">
    <text evidence="3">The sequence shown here is derived from an EMBL/GenBank/DDBJ whole genome shotgun (WGS) entry which is preliminary data.</text>
</comment>
<name>A0ABW5VH88_9FLAO</name>
<sequence>MKRITKLLTEDIPYLDTTRNKLFLIGFISLYSFIFIKIYDPYDINEWGKNYYLEFILIGLGVFLISHFILRPLFKIKRFKIYSLVLWGLMEMLMIALVFEIVYSPPIASFQEKIIEYFITFKQIGFVIVVPYTLFLWYTQIQQKLSSYRQVQFNTVESNMDKGNELLIISGENNKVILAIKYPKLLYIKSAGNYLEMFYLKGEKLTKELIRMSFKELEGKINDPNVIRIHRSYMINAIHISSIKKTKKGYALHMQNSPEEVIPVSSGYKEAFEKSLGQRMSH</sequence>
<feature type="transmembrane region" description="Helical" evidence="1">
    <location>
        <begin position="82"/>
        <end position="102"/>
    </location>
</feature>
<dbReference type="EMBL" id="JBHUOK010000030">
    <property type="protein sequence ID" value="MFD2790666.1"/>
    <property type="molecule type" value="Genomic_DNA"/>
</dbReference>
<evidence type="ECO:0000313" key="3">
    <source>
        <dbReference type="EMBL" id="MFD2790666.1"/>
    </source>
</evidence>
<keyword evidence="1" id="KW-0812">Transmembrane</keyword>
<evidence type="ECO:0000313" key="4">
    <source>
        <dbReference type="Proteomes" id="UP001597532"/>
    </source>
</evidence>
<evidence type="ECO:0000259" key="2">
    <source>
        <dbReference type="PROSITE" id="PS50930"/>
    </source>
</evidence>
<gene>
    <name evidence="3" type="ORF">ACFS1K_12905</name>
</gene>
<protein>
    <submittedName>
        <fullName evidence="3">LytR/AlgR family response regulator transcription factor</fullName>
    </submittedName>
</protein>
<evidence type="ECO:0000256" key="1">
    <source>
        <dbReference type="SAM" id="Phobius"/>
    </source>
</evidence>
<proteinExistence type="predicted"/>
<dbReference type="SMART" id="SM00850">
    <property type="entry name" value="LytTR"/>
    <property type="match status" value="1"/>
</dbReference>
<keyword evidence="1" id="KW-1133">Transmembrane helix</keyword>
<keyword evidence="1" id="KW-0472">Membrane</keyword>
<dbReference type="PANTHER" id="PTHR37299:SF1">
    <property type="entry name" value="STAGE 0 SPORULATION PROTEIN A HOMOLOG"/>
    <property type="match status" value="1"/>
</dbReference>
<dbReference type="Proteomes" id="UP001597532">
    <property type="component" value="Unassembled WGS sequence"/>
</dbReference>
<dbReference type="Gene3D" id="2.40.50.1020">
    <property type="entry name" value="LytTr DNA-binding domain"/>
    <property type="match status" value="1"/>
</dbReference>
<feature type="domain" description="HTH LytTR-type" evidence="2">
    <location>
        <begin position="209"/>
        <end position="278"/>
    </location>
</feature>
<dbReference type="RefSeq" id="WP_251806634.1">
    <property type="nucleotide sequence ID" value="NZ_CP166679.1"/>
</dbReference>
<organism evidence="3 4">
    <name type="scientific">Arenibacter antarcticus</name>
    <dbReference type="NCBI Taxonomy" id="2040469"/>
    <lineage>
        <taxon>Bacteria</taxon>
        <taxon>Pseudomonadati</taxon>
        <taxon>Bacteroidota</taxon>
        <taxon>Flavobacteriia</taxon>
        <taxon>Flavobacteriales</taxon>
        <taxon>Flavobacteriaceae</taxon>
        <taxon>Arenibacter</taxon>
    </lineage>
</organism>
<feature type="transmembrane region" description="Helical" evidence="1">
    <location>
        <begin position="51"/>
        <end position="70"/>
    </location>
</feature>
<dbReference type="PROSITE" id="PS50930">
    <property type="entry name" value="HTH_LYTTR"/>
    <property type="match status" value="1"/>
</dbReference>
<dbReference type="InterPro" id="IPR046947">
    <property type="entry name" value="LytR-like"/>
</dbReference>
<feature type="transmembrane region" description="Helical" evidence="1">
    <location>
        <begin position="114"/>
        <end position="139"/>
    </location>
</feature>
<dbReference type="InterPro" id="IPR007492">
    <property type="entry name" value="LytTR_DNA-bd_dom"/>
</dbReference>